<evidence type="ECO:0000313" key="2">
    <source>
        <dbReference type="EMBL" id="TPP40467.1"/>
    </source>
</evidence>
<proteinExistence type="predicted"/>
<reference evidence="3" key="1">
    <citation type="submission" date="2019-02" db="EMBL/GenBank/DDBJ databases">
        <title>FDA dAtabase for Regulatory Grade micrObial Sequences (FDA-ARGOS): Supporting development and validation of Infectious Disease Dx tests.</title>
        <authorList>
            <person name="Duncan R."/>
            <person name="Fisher C."/>
            <person name="Tallon L."/>
            <person name="Sadzewicz L."/>
            <person name="Sengamalay N."/>
            <person name="Ott S."/>
            <person name="Godinez A."/>
            <person name="Nagaraj S."/>
            <person name="Vavikolanu K."/>
            <person name="Vyas G."/>
            <person name="Nadendla S."/>
            <person name="Aluvathingal J."/>
            <person name="Sichtig H."/>
        </authorList>
    </citation>
    <scope>NUCLEOTIDE SEQUENCE [LARGE SCALE GENOMIC DNA]</scope>
    <source>
        <strain evidence="3">FDAARGOS_360</strain>
    </source>
</reference>
<evidence type="ECO:0000256" key="1">
    <source>
        <dbReference type="SAM" id="MobiDB-lite"/>
    </source>
</evidence>
<dbReference type="VEuPathDB" id="TriTrypDB:LDHU3_28.2300"/>
<accession>A0A504X5X9</accession>
<dbReference type="VEuPathDB" id="TriTrypDB:LdCL_280022600"/>
<feature type="compositionally biased region" description="Polar residues" evidence="1">
    <location>
        <begin position="95"/>
        <end position="106"/>
    </location>
</feature>
<dbReference type="AlphaFoldDB" id="A0A504X5X9"/>
<sequence>MSSSDSLAQARAPAGATAADEAAAITASYARGHFTTYYVDCAKLPSGGTASMSAAPGSPAANRADLRGAQTGSILTLGDFSVLPHPGYAGRRGKPSTSRCSSINSSLERQSELFADGTVMAD</sequence>
<dbReference type="EMBL" id="RHLD01000012">
    <property type="protein sequence ID" value="TPP40467.1"/>
    <property type="molecule type" value="Genomic_DNA"/>
</dbReference>
<gene>
    <name evidence="2" type="ORF">CGC20_13260</name>
</gene>
<organism evidence="2 3">
    <name type="scientific">Leishmania donovani</name>
    <dbReference type="NCBI Taxonomy" id="5661"/>
    <lineage>
        <taxon>Eukaryota</taxon>
        <taxon>Discoba</taxon>
        <taxon>Euglenozoa</taxon>
        <taxon>Kinetoplastea</taxon>
        <taxon>Metakinetoplastina</taxon>
        <taxon>Trypanosomatida</taxon>
        <taxon>Trypanosomatidae</taxon>
        <taxon>Leishmaniinae</taxon>
        <taxon>Leishmania</taxon>
    </lineage>
</organism>
<comment type="caution">
    <text evidence="2">The sequence shown here is derived from an EMBL/GenBank/DDBJ whole genome shotgun (WGS) entry which is preliminary data.</text>
</comment>
<feature type="region of interest" description="Disordered" evidence="1">
    <location>
        <begin position="86"/>
        <end position="106"/>
    </location>
</feature>
<evidence type="ECO:0000313" key="3">
    <source>
        <dbReference type="Proteomes" id="UP000318821"/>
    </source>
</evidence>
<dbReference type="Proteomes" id="UP000318821">
    <property type="component" value="Unassembled WGS sequence"/>
</dbReference>
<protein>
    <submittedName>
        <fullName evidence="2">Uncharacterized protein</fullName>
    </submittedName>
</protein>
<name>A0A504X5X9_LEIDO</name>